<sequence length="396" mass="45718">MDVWIALERLRIRYRRAVYGDRACLQDLISETETAVSDAERTVAEIISDLQTADTVNGLLALQVELNMKRESLRQCRVRLFPGQHMFPPFEELEHEIQRNAPPRDHIEEWKRETKSSNLGKVWDLVPRANQVPVVPLRYGLTEGRDDIREVEMPVKRTEGDSHTVSHLRVSVKSSPISLEIGPVSVNHIVDDRIEQSVDNVILAKIDWTEELARGQELRRKKQRLVRQLEREQVIGQQQQEEARERAEQQLADLHRRHKEEKKKEKERFKHFYIGAVKTQAQPLKILMKKVGNKAGLRDVINHLFENFDVRLLAVDTGLRFLMDVPMEEYEEVLRQQDDIKQRLGQALLPNQNAEWTQVTSVNLQSDETDLQLGQPLSVQADSQVFGNAGTAEVTS</sequence>
<organism evidence="2 3">
    <name type="scientific">Batillaria attramentaria</name>
    <dbReference type="NCBI Taxonomy" id="370345"/>
    <lineage>
        <taxon>Eukaryota</taxon>
        <taxon>Metazoa</taxon>
        <taxon>Spiralia</taxon>
        <taxon>Lophotrochozoa</taxon>
        <taxon>Mollusca</taxon>
        <taxon>Gastropoda</taxon>
        <taxon>Caenogastropoda</taxon>
        <taxon>Sorbeoconcha</taxon>
        <taxon>Cerithioidea</taxon>
        <taxon>Batillariidae</taxon>
        <taxon>Batillaria</taxon>
    </lineage>
</organism>
<proteinExistence type="predicted"/>
<comment type="caution">
    <text evidence="2">The sequence shown here is derived from an EMBL/GenBank/DDBJ whole genome shotgun (WGS) entry which is preliminary data.</text>
</comment>
<gene>
    <name evidence="2" type="ORF">BaRGS_00018808</name>
</gene>
<feature type="non-terminal residue" evidence="2">
    <location>
        <position position="396"/>
    </location>
</feature>
<accession>A0ABD0KSJ3</accession>
<feature type="coiled-coil region" evidence="1">
    <location>
        <begin position="212"/>
        <end position="268"/>
    </location>
</feature>
<evidence type="ECO:0000313" key="2">
    <source>
        <dbReference type="EMBL" id="KAK7489943.1"/>
    </source>
</evidence>
<dbReference type="EMBL" id="JACVVK020000132">
    <property type="protein sequence ID" value="KAK7489943.1"/>
    <property type="molecule type" value="Genomic_DNA"/>
</dbReference>
<keyword evidence="3" id="KW-1185">Reference proteome</keyword>
<reference evidence="2 3" key="1">
    <citation type="journal article" date="2023" name="Sci. Data">
        <title>Genome assembly of the Korean intertidal mud-creeper Batillaria attramentaria.</title>
        <authorList>
            <person name="Patra A.K."/>
            <person name="Ho P.T."/>
            <person name="Jun S."/>
            <person name="Lee S.J."/>
            <person name="Kim Y."/>
            <person name="Won Y.J."/>
        </authorList>
    </citation>
    <scope>NUCLEOTIDE SEQUENCE [LARGE SCALE GENOMIC DNA]</scope>
    <source>
        <strain evidence="2">Wonlab-2016</strain>
    </source>
</reference>
<dbReference type="Proteomes" id="UP001519460">
    <property type="component" value="Unassembled WGS sequence"/>
</dbReference>
<keyword evidence="1" id="KW-0175">Coiled coil</keyword>
<dbReference type="AlphaFoldDB" id="A0ABD0KSJ3"/>
<evidence type="ECO:0000313" key="3">
    <source>
        <dbReference type="Proteomes" id="UP001519460"/>
    </source>
</evidence>
<name>A0ABD0KSJ3_9CAEN</name>
<evidence type="ECO:0000256" key="1">
    <source>
        <dbReference type="SAM" id="Coils"/>
    </source>
</evidence>
<protein>
    <submittedName>
        <fullName evidence="2">Uncharacterized protein</fullName>
    </submittedName>
</protein>